<comment type="caution">
    <text evidence="8">The sequence shown here is derived from an EMBL/GenBank/DDBJ whole genome shotgun (WGS) entry which is preliminary data.</text>
</comment>
<accession>A0ABU0H296</accession>
<evidence type="ECO:0000256" key="5">
    <source>
        <dbReference type="ARBA" id="ARBA00023204"/>
    </source>
</evidence>
<evidence type="ECO:0000256" key="3">
    <source>
        <dbReference type="ARBA" id="ARBA00022679"/>
    </source>
</evidence>
<dbReference type="CDD" id="cd06445">
    <property type="entry name" value="ATase"/>
    <property type="match status" value="1"/>
</dbReference>
<reference evidence="8 9" key="1">
    <citation type="submission" date="2023-07" db="EMBL/GenBank/DDBJ databases">
        <title>Genomic Encyclopedia of Type Strains, Phase IV (KMG-IV): sequencing the most valuable type-strain genomes for metagenomic binning, comparative biology and taxonomic classification.</title>
        <authorList>
            <person name="Goeker M."/>
        </authorList>
    </citation>
    <scope>NUCLEOTIDE SEQUENCE [LARGE SCALE GENOMIC DNA]</scope>
    <source>
        <strain evidence="8 9">B6-8</strain>
    </source>
</reference>
<evidence type="ECO:0000256" key="6">
    <source>
        <dbReference type="ARBA" id="ARBA00049348"/>
    </source>
</evidence>
<dbReference type="PANTHER" id="PTHR10815">
    <property type="entry name" value="METHYLATED-DNA--PROTEIN-CYSTEINE METHYLTRANSFERASE"/>
    <property type="match status" value="1"/>
</dbReference>
<dbReference type="NCBIfam" id="TIGR00589">
    <property type="entry name" value="ogt"/>
    <property type="match status" value="1"/>
</dbReference>
<dbReference type="PANTHER" id="PTHR10815:SF5">
    <property type="entry name" value="METHYLATED-DNA--PROTEIN-CYSTEINE METHYLTRANSFERASE"/>
    <property type="match status" value="1"/>
</dbReference>
<keyword evidence="9" id="KW-1185">Reference proteome</keyword>
<comment type="catalytic activity">
    <reaction evidence="6">
        <text>a 6-O-methyl-2'-deoxyguanosine in DNA + L-cysteinyl-[protein] = S-methyl-L-cysteinyl-[protein] + a 2'-deoxyguanosine in DNA</text>
        <dbReference type="Rhea" id="RHEA:24000"/>
        <dbReference type="Rhea" id="RHEA-COMP:10131"/>
        <dbReference type="Rhea" id="RHEA-COMP:10132"/>
        <dbReference type="Rhea" id="RHEA-COMP:11367"/>
        <dbReference type="Rhea" id="RHEA-COMP:11368"/>
        <dbReference type="ChEBI" id="CHEBI:29950"/>
        <dbReference type="ChEBI" id="CHEBI:82612"/>
        <dbReference type="ChEBI" id="CHEBI:85445"/>
        <dbReference type="ChEBI" id="CHEBI:85448"/>
        <dbReference type="EC" id="2.1.1.63"/>
    </reaction>
</comment>
<evidence type="ECO:0000256" key="2">
    <source>
        <dbReference type="ARBA" id="ARBA00022603"/>
    </source>
</evidence>
<keyword evidence="3 8" id="KW-0808">Transferase</keyword>
<comment type="catalytic activity">
    <reaction evidence="1">
        <text>a 4-O-methyl-thymidine in DNA + L-cysteinyl-[protein] = a thymidine in DNA + S-methyl-L-cysteinyl-[protein]</text>
        <dbReference type="Rhea" id="RHEA:53428"/>
        <dbReference type="Rhea" id="RHEA-COMP:10131"/>
        <dbReference type="Rhea" id="RHEA-COMP:10132"/>
        <dbReference type="Rhea" id="RHEA-COMP:13555"/>
        <dbReference type="Rhea" id="RHEA-COMP:13556"/>
        <dbReference type="ChEBI" id="CHEBI:29950"/>
        <dbReference type="ChEBI" id="CHEBI:82612"/>
        <dbReference type="ChEBI" id="CHEBI:137386"/>
        <dbReference type="ChEBI" id="CHEBI:137387"/>
        <dbReference type="EC" id="2.1.1.63"/>
    </reaction>
</comment>
<keyword evidence="5" id="KW-0234">DNA repair</keyword>
<gene>
    <name evidence="8" type="ORF">QO014_000782</name>
</gene>
<evidence type="ECO:0000256" key="4">
    <source>
        <dbReference type="ARBA" id="ARBA00022763"/>
    </source>
</evidence>
<dbReference type="InterPro" id="IPR001497">
    <property type="entry name" value="MethylDNA_cys_MeTrfase_AS"/>
</dbReference>
<evidence type="ECO:0000256" key="1">
    <source>
        <dbReference type="ARBA" id="ARBA00001286"/>
    </source>
</evidence>
<dbReference type="InterPro" id="IPR036217">
    <property type="entry name" value="MethylDNA_cys_MeTrfase_DNAb"/>
</dbReference>
<organism evidence="8 9">
    <name type="scientific">Kaistia dalseonensis</name>
    <dbReference type="NCBI Taxonomy" id="410840"/>
    <lineage>
        <taxon>Bacteria</taxon>
        <taxon>Pseudomonadati</taxon>
        <taxon>Pseudomonadota</taxon>
        <taxon>Alphaproteobacteria</taxon>
        <taxon>Hyphomicrobiales</taxon>
        <taxon>Kaistiaceae</taxon>
        <taxon>Kaistia</taxon>
    </lineage>
</organism>
<dbReference type="InterPro" id="IPR014048">
    <property type="entry name" value="MethylDNA_cys_MeTrfase_DNA-bd"/>
</dbReference>
<dbReference type="RefSeq" id="WP_370877090.1">
    <property type="nucleotide sequence ID" value="NZ_JAPKNG010000001.1"/>
</dbReference>
<evidence type="ECO:0000313" key="9">
    <source>
        <dbReference type="Proteomes" id="UP001241603"/>
    </source>
</evidence>
<dbReference type="SUPFAM" id="SSF46767">
    <property type="entry name" value="Methylated DNA-protein cysteine methyltransferase, C-terminal domain"/>
    <property type="match status" value="1"/>
</dbReference>
<dbReference type="GO" id="GO:0032259">
    <property type="term" value="P:methylation"/>
    <property type="evidence" value="ECO:0007669"/>
    <property type="project" value="UniProtKB-KW"/>
</dbReference>
<protein>
    <submittedName>
        <fullName evidence="8">Methylated-DNA-[protein]-cysteine S-methyltransferase</fullName>
        <ecNumber evidence="8">2.1.1.63</ecNumber>
    </submittedName>
</protein>
<proteinExistence type="predicted"/>
<dbReference type="PROSITE" id="PS00374">
    <property type="entry name" value="MGMT"/>
    <property type="match status" value="1"/>
</dbReference>
<sequence length="192" mass="19930">MMSPASALFDTAIGACALAWRGDAVIAVQLPESSPAATLALLGERCGAKEGLPPDPVAEATMAMRALLDGEPVDLSFIRIDLGDAPDFARAVYSVTQAIPPGETMTYGQIAKQIGHAGEARAVGQALGRNPVPIIVPCHRVLGSNGKVGGFSANGGVATKLRMLTLERARTSNQPTLFAGADWPLQSGQVRR</sequence>
<dbReference type="InterPro" id="IPR036388">
    <property type="entry name" value="WH-like_DNA-bd_sf"/>
</dbReference>
<evidence type="ECO:0000313" key="8">
    <source>
        <dbReference type="EMBL" id="MDQ0436412.1"/>
    </source>
</evidence>
<dbReference type="InterPro" id="IPR036631">
    <property type="entry name" value="MGMT_N_sf"/>
</dbReference>
<dbReference type="Proteomes" id="UP001241603">
    <property type="component" value="Unassembled WGS sequence"/>
</dbReference>
<keyword evidence="2 8" id="KW-0489">Methyltransferase</keyword>
<keyword evidence="4" id="KW-0227">DNA damage</keyword>
<dbReference type="EMBL" id="JAUSVO010000001">
    <property type="protein sequence ID" value="MDQ0436412.1"/>
    <property type="molecule type" value="Genomic_DNA"/>
</dbReference>
<name>A0ABU0H296_9HYPH</name>
<dbReference type="EC" id="2.1.1.63" evidence="8"/>
<dbReference type="GO" id="GO:0003908">
    <property type="term" value="F:methylated-DNA-[protein]-cysteine S-methyltransferase activity"/>
    <property type="evidence" value="ECO:0007669"/>
    <property type="project" value="UniProtKB-EC"/>
</dbReference>
<feature type="domain" description="Methylated-DNA-[protein]-cysteine S-methyltransferase DNA binding" evidence="7">
    <location>
        <begin position="87"/>
        <end position="168"/>
    </location>
</feature>
<dbReference type="SUPFAM" id="SSF53155">
    <property type="entry name" value="Methylated DNA-protein cysteine methyltransferase domain"/>
    <property type="match status" value="1"/>
</dbReference>
<evidence type="ECO:0000259" key="7">
    <source>
        <dbReference type="Pfam" id="PF01035"/>
    </source>
</evidence>
<dbReference type="Gene3D" id="1.10.10.10">
    <property type="entry name" value="Winged helix-like DNA-binding domain superfamily/Winged helix DNA-binding domain"/>
    <property type="match status" value="1"/>
</dbReference>
<dbReference type="Pfam" id="PF01035">
    <property type="entry name" value="DNA_binding_1"/>
    <property type="match status" value="1"/>
</dbReference>